<protein>
    <submittedName>
        <fullName evidence="1">(Perigord truffle) hypothetical protein</fullName>
    </submittedName>
</protein>
<dbReference type="RefSeq" id="XP_002838761.1">
    <property type="nucleotide sequence ID" value="XM_002838715.1"/>
</dbReference>
<gene>
    <name evidence="1" type="ORF">GSTUM_00006542001</name>
</gene>
<evidence type="ECO:0000313" key="2">
    <source>
        <dbReference type="Proteomes" id="UP000006911"/>
    </source>
</evidence>
<reference evidence="1 2" key="1">
    <citation type="journal article" date="2010" name="Nature">
        <title>Perigord black truffle genome uncovers evolutionary origins and mechanisms of symbiosis.</title>
        <authorList>
            <person name="Martin F."/>
            <person name="Kohler A."/>
            <person name="Murat C."/>
            <person name="Balestrini R."/>
            <person name="Coutinho P.M."/>
            <person name="Jaillon O."/>
            <person name="Montanini B."/>
            <person name="Morin E."/>
            <person name="Noel B."/>
            <person name="Percudani R."/>
            <person name="Porcel B."/>
            <person name="Rubini A."/>
            <person name="Amicucci A."/>
            <person name="Amselem J."/>
            <person name="Anthouard V."/>
            <person name="Arcioni S."/>
            <person name="Artiguenave F."/>
            <person name="Aury J.M."/>
            <person name="Ballario P."/>
            <person name="Bolchi A."/>
            <person name="Brenna A."/>
            <person name="Brun A."/>
            <person name="Buee M."/>
            <person name="Cantarel B."/>
            <person name="Chevalier G."/>
            <person name="Couloux A."/>
            <person name="Da Silva C."/>
            <person name="Denoeud F."/>
            <person name="Duplessis S."/>
            <person name="Ghignone S."/>
            <person name="Hilselberger B."/>
            <person name="Iotti M."/>
            <person name="Marcais B."/>
            <person name="Mello A."/>
            <person name="Miranda M."/>
            <person name="Pacioni G."/>
            <person name="Quesneville H."/>
            <person name="Riccioni C."/>
            <person name="Ruotolo R."/>
            <person name="Splivallo R."/>
            <person name="Stocchi V."/>
            <person name="Tisserant E."/>
            <person name="Viscomi A.R."/>
            <person name="Zambonelli A."/>
            <person name="Zampieri E."/>
            <person name="Henrissat B."/>
            <person name="Lebrun M.H."/>
            <person name="Paolocci F."/>
            <person name="Bonfante P."/>
            <person name="Ottonello S."/>
            <person name="Wincker P."/>
        </authorList>
    </citation>
    <scope>NUCLEOTIDE SEQUENCE [LARGE SCALE GENOMIC DNA]</scope>
    <source>
        <strain evidence="1 2">Mel28</strain>
    </source>
</reference>
<dbReference type="KEGG" id="tml:GSTUM_00006542001"/>
<organism evidence="1 2">
    <name type="scientific">Tuber melanosporum (strain Mel28)</name>
    <name type="common">Perigord black truffle</name>
    <dbReference type="NCBI Taxonomy" id="656061"/>
    <lineage>
        <taxon>Eukaryota</taxon>
        <taxon>Fungi</taxon>
        <taxon>Dikarya</taxon>
        <taxon>Ascomycota</taxon>
        <taxon>Pezizomycotina</taxon>
        <taxon>Pezizomycetes</taxon>
        <taxon>Pezizales</taxon>
        <taxon>Tuberaceae</taxon>
        <taxon>Tuber</taxon>
    </lineage>
</organism>
<name>D5GEK9_TUBMM</name>
<evidence type="ECO:0000313" key="1">
    <source>
        <dbReference type="EMBL" id="CAZ82952.1"/>
    </source>
</evidence>
<accession>D5GEK9</accession>
<dbReference type="InParanoid" id="D5GEK9"/>
<dbReference type="HOGENOM" id="CLU_1741895_0_0_1"/>
<dbReference type="AlphaFoldDB" id="D5GEK9"/>
<keyword evidence="2" id="KW-1185">Reference proteome</keyword>
<dbReference type="Proteomes" id="UP000006911">
    <property type="component" value="Unassembled WGS sequence"/>
</dbReference>
<sequence>MHHRTVNGQSYLYHGTRSCWGGFKRRREKYGELKGNFARAFGLGFWRWWSRLEMITVIAEKGVPLDLITPNTPPAPIFLDQGDNEMGGQDSGDATGGYNEFSKTSYVESINFWFFLPIQPEALVQYHAPHWFPFLSLPHRFSGDGRFRYP</sequence>
<dbReference type="GeneID" id="9181582"/>
<proteinExistence type="predicted"/>
<dbReference type="EMBL" id="FN430175">
    <property type="protein sequence ID" value="CAZ82952.1"/>
    <property type="molecule type" value="Genomic_DNA"/>
</dbReference>